<dbReference type="PANTHER" id="PTHR12917">
    <property type="entry name" value="ASPARTYL PROTEASE DDI-RELATED"/>
    <property type="match status" value="1"/>
</dbReference>
<evidence type="ECO:0000313" key="2">
    <source>
        <dbReference type="Ensembl" id="ENSBIXP00005019296.1"/>
    </source>
</evidence>
<organism evidence="2 3">
    <name type="scientific">Bos indicus x Bos taurus</name>
    <name type="common">Hybrid cattle</name>
    <dbReference type="NCBI Taxonomy" id="30522"/>
    <lineage>
        <taxon>Eukaryota</taxon>
        <taxon>Metazoa</taxon>
        <taxon>Chordata</taxon>
        <taxon>Craniata</taxon>
        <taxon>Vertebrata</taxon>
        <taxon>Euteleostomi</taxon>
        <taxon>Mammalia</taxon>
        <taxon>Eutheria</taxon>
        <taxon>Laurasiatheria</taxon>
        <taxon>Artiodactyla</taxon>
        <taxon>Ruminantia</taxon>
        <taxon>Pecora</taxon>
        <taxon>Bovidae</taxon>
        <taxon>Bovinae</taxon>
        <taxon>Bos</taxon>
    </lineage>
</organism>
<reference evidence="2 3" key="1">
    <citation type="submission" date="2018-11" db="EMBL/GenBank/DDBJ databases">
        <title>Haplotype-resolved cattle genomes.</title>
        <authorList>
            <person name="Low W.Y."/>
            <person name="Tearle R."/>
            <person name="Bickhart D.M."/>
            <person name="Rosen B.D."/>
            <person name="Koren S."/>
            <person name="Rhie A."/>
            <person name="Hiendleder S."/>
            <person name="Phillippy A.M."/>
            <person name="Smith T.P.L."/>
            <person name="Williams J.L."/>
        </authorList>
    </citation>
    <scope>NUCLEOTIDE SEQUENCE [LARGE SCALE GENOMIC DNA]</scope>
</reference>
<gene>
    <name evidence="2" type="primary">NRIP2</name>
</gene>
<feature type="compositionally biased region" description="Polar residues" evidence="1">
    <location>
        <begin position="211"/>
        <end position="220"/>
    </location>
</feature>
<accession>A0A4W2GQ88</accession>
<dbReference type="Ensembl" id="ENSBIXT00005032061.1">
    <property type="protein sequence ID" value="ENSBIXP00005019296.1"/>
    <property type="gene ID" value="ENSBIXG00005022536.1"/>
</dbReference>
<dbReference type="GeneTree" id="ENSGT00950000182999"/>
<name>A0A4W2GQ88_BOBOX</name>
<sequence>MHDRVRGTRDATLPLHGVWTEERKEVREGFLEEVNPAWMTVHSWNPRLKIKASLRRAVSEQQPHSVIQRRLVVEGSPGRPQGEPPRAQAPIHGQESRTKTSKPERPALLVNCKCRDQDLQVAVDTGTQYNQISAGCLSRLGLGKRVLKAPGGDLHPGPPALVEQLELQLGQETVECSAQVVGKSSLHQSPVSVSAILALPPGWGKGRASQLWPTQTSHSTPKMLPLSPRFSGPGWGGKRRARADGGQQCPQMVPADVESPELCLGLQTLLSLQCCIDLEHHVLRLKAPFSELPFLPLHQEPGQ</sequence>
<dbReference type="InterPro" id="IPR021109">
    <property type="entry name" value="Peptidase_aspartic_dom_sf"/>
</dbReference>
<protein>
    <submittedName>
        <fullName evidence="2">Nuclear receptor interacting protein 2</fullName>
    </submittedName>
</protein>
<feature type="region of interest" description="Disordered" evidence="1">
    <location>
        <begin position="75"/>
        <end position="104"/>
    </location>
</feature>
<proteinExistence type="predicted"/>
<feature type="compositionally biased region" description="Basic and acidic residues" evidence="1">
    <location>
        <begin position="94"/>
        <end position="104"/>
    </location>
</feature>
<dbReference type="PANTHER" id="PTHR12917:SF17">
    <property type="entry name" value="NUCLEAR RECEPTOR-INTERACTING PROTEIN 2"/>
    <property type="match status" value="1"/>
</dbReference>
<evidence type="ECO:0000256" key="1">
    <source>
        <dbReference type="SAM" id="MobiDB-lite"/>
    </source>
</evidence>
<evidence type="ECO:0000313" key="3">
    <source>
        <dbReference type="Proteomes" id="UP000429181"/>
    </source>
</evidence>
<dbReference type="AlphaFoldDB" id="A0A4W2GQ88"/>
<dbReference type="Gene3D" id="2.40.70.10">
    <property type="entry name" value="Acid Proteases"/>
    <property type="match status" value="1"/>
</dbReference>
<feature type="region of interest" description="Disordered" evidence="1">
    <location>
        <begin position="208"/>
        <end position="248"/>
    </location>
</feature>
<dbReference type="Proteomes" id="UP000429181">
    <property type="component" value="Chromosome 5"/>
</dbReference>
<reference evidence="2" key="2">
    <citation type="submission" date="2025-08" db="UniProtKB">
        <authorList>
            <consortium name="Ensembl"/>
        </authorList>
    </citation>
    <scope>IDENTIFICATION</scope>
</reference>